<dbReference type="AlphaFoldDB" id="A0AAE1LJ99"/>
<dbReference type="Proteomes" id="UP001219518">
    <property type="component" value="Unassembled WGS sequence"/>
</dbReference>
<reference evidence="1" key="2">
    <citation type="journal article" date="2023" name="BMC Genomics">
        <title>Pest status, molecular evolution, and epigenetic factors derived from the genome assembly of Frankliniella fusca, a thysanopteran phytovirus vector.</title>
        <authorList>
            <person name="Catto M.A."/>
            <person name="Labadie P.E."/>
            <person name="Jacobson A.L."/>
            <person name="Kennedy G.G."/>
            <person name="Srinivasan R."/>
            <person name="Hunt B.G."/>
        </authorList>
    </citation>
    <scope>NUCLEOTIDE SEQUENCE</scope>
    <source>
        <strain evidence="1">PL_HMW_Pooled</strain>
    </source>
</reference>
<sequence>MMQLDKLPHHSNFDIGLGDFCCIEIEPQVRLSVERCLSRLNNMCVGCTGDHSTWFIAGGYCAYKAGYTNTYNDIDLYVYCNGKVNQSQNLTYPNMGVITFDGLYCTTQIIRVNFEWNLKLKSHFTKLQLYALHVIESFDLPICRVVLKFNINEPNILPTYAIDVAAVANYNNPSCKRLDKYSKRIVADQKRTVPSLKILAARVILKIT</sequence>
<accession>A0AAE1LJ99</accession>
<comment type="caution">
    <text evidence="1">The sequence shown here is derived from an EMBL/GenBank/DDBJ whole genome shotgun (WGS) entry which is preliminary data.</text>
</comment>
<keyword evidence="2" id="KW-1185">Reference proteome</keyword>
<gene>
    <name evidence="1" type="ORF">KUF71_010944</name>
</gene>
<protein>
    <submittedName>
        <fullName evidence="1">Meiotically up-regulated gene 60 protein</fullName>
    </submittedName>
</protein>
<proteinExistence type="predicted"/>
<reference evidence="1" key="1">
    <citation type="submission" date="2021-07" db="EMBL/GenBank/DDBJ databases">
        <authorList>
            <person name="Catto M.A."/>
            <person name="Jacobson A."/>
            <person name="Kennedy G."/>
            <person name="Labadie P."/>
            <person name="Hunt B.G."/>
            <person name="Srinivasan R."/>
        </authorList>
    </citation>
    <scope>NUCLEOTIDE SEQUENCE</scope>
    <source>
        <strain evidence="1">PL_HMW_Pooled</strain>
        <tissue evidence="1">Head</tissue>
    </source>
</reference>
<dbReference type="EMBL" id="JAHWGI010001051">
    <property type="protein sequence ID" value="KAK3921768.1"/>
    <property type="molecule type" value="Genomic_DNA"/>
</dbReference>
<evidence type="ECO:0000313" key="2">
    <source>
        <dbReference type="Proteomes" id="UP001219518"/>
    </source>
</evidence>
<organism evidence="1 2">
    <name type="scientific">Frankliniella fusca</name>
    <dbReference type="NCBI Taxonomy" id="407009"/>
    <lineage>
        <taxon>Eukaryota</taxon>
        <taxon>Metazoa</taxon>
        <taxon>Ecdysozoa</taxon>
        <taxon>Arthropoda</taxon>
        <taxon>Hexapoda</taxon>
        <taxon>Insecta</taxon>
        <taxon>Pterygota</taxon>
        <taxon>Neoptera</taxon>
        <taxon>Paraneoptera</taxon>
        <taxon>Thysanoptera</taxon>
        <taxon>Terebrantia</taxon>
        <taxon>Thripoidea</taxon>
        <taxon>Thripidae</taxon>
        <taxon>Frankliniella</taxon>
    </lineage>
</organism>
<name>A0AAE1LJ99_9NEOP</name>
<evidence type="ECO:0000313" key="1">
    <source>
        <dbReference type="EMBL" id="KAK3921768.1"/>
    </source>
</evidence>